<feature type="region of interest" description="Disordered" evidence="1">
    <location>
        <begin position="57"/>
        <end position="107"/>
    </location>
</feature>
<dbReference type="Proteomes" id="UP000054485">
    <property type="component" value="Unassembled WGS sequence"/>
</dbReference>
<organism evidence="2 3">
    <name type="scientific">Suillus luteus UH-Slu-Lm8-n1</name>
    <dbReference type="NCBI Taxonomy" id="930992"/>
    <lineage>
        <taxon>Eukaryota</taxon>
        <taxon>Fungi</taxon>
        <taxon>Dikarya</taxon>
        <taxon>Basidiomycota</taxon>
        <taxon>Agaricomycotina</taxon>
        <taxon>Agaricomycetes</taxon>
        <taxon>Agaricomycetidae</taxon>
        <taxon>Boletales</taxon>
        <taxon>Suillineae</taxon>
        <taxon>Suillaceae</taxon>
        <taxon>Suillus</taxon>
    </lineage>
</organism>
<feature type="region of interest" description="Disordered" evidence="1">
    <location>
        <begin position="1"/>
        <end position="27"/>
    </location>
</feature>
<dbReference type="EMBL" id="KN835189">
    <property type="protein sequence ID" value="KIK44510.1"/>
    <property type="molecule type" value="Genomic_DNA"/>
</dbReference>
<proteinExistence type="predicted"/>
<feature type="compositionally biased region" description="Polar residues" evidence="1">
    <location>
        <begin position="63"/>
        <end position="74"/>
    </location>
</feature>
<evidence type="ECO:0000313" key="2">
    <source>
        <dbReference type="EMBL" id="KIK44510.1"/>
    </source>
</evidence>
<sequence length="294" mass="33308">MSGFRTSSPSTTMHLSHHRRVVDKCTPRDKYARTHVHLQNSFLSSSDDLSVKTPSPPWVHAYNSRQRSQSSADTQGWKHLPTPIRPTFRPRDYASPPTADDASSESNTNTFKVLHRSLHNLDFDPTCLDRLDEQLLLSPTESFVDVCYSEAIHDETIPVPMLQPIQPRIRKSTRLYDRTAATDEDPFHDWDENYSVKFKKARKKPLPAPPLPELPEASLPRTSHQESMLALLESHILYHNPNESVHFFPVSTQRCSGESRKSSLDAPSIASTSSNGRFRRISDALTGRSRKPTA</sequence>
<feature type="compositionally biased region" description="Polar residues" evidence="1">
    <location>
        <begin position="1"/>
        <end position="14"/>
    </location>
</feature>
<dbReference type="OrthoDB" id="2793621at2759"/>
<evidence type="ECO:0000313" key="3">
    <source>
        <dbReference type="Proteomes" id="UP000054485"/>
    </source>
</evidence>
<evidence type="ECO:0000256" key="1">
    <source>
        <dbReference type="SAM" id="MobiDB-lite"/>
    </source>
</evidence>
<reference evidence="3" key="2">
    <citation type="submission" date="2015-01" db="EMBL/GenBank/DDBJ databases">
        <title>Evolutionary Origins and Diversification of the Mycorrhizal Mutualists.</title>
        <authorList>
            <consortium name="DOE Joint Genome Institute"/>
            <consortium name="Mycorrhizal Genomics Consortium"/>
            <person name="Kohler A."/>
            <person name="Kuo A."/>
            <person name="Nagy L.G."/>
            <person name="Floudas D."/>
            <person name="Copeland A."/>
            <person name="Barry K.W."/>
            <person name="Cichocki N."/>
            <person name="Veneault-Fourrey C."/>
            <person name="LaButti K."/>
            <person name="Lindquist E.A."/>
            <person name="Lipzen A."/>
            <person name="Lundell T."/>
            <person name="Morin E."/>
            <person name="Murat C."/>
            <person name="Riley R."/>
            <person name="Ohm R."/>
            <person name="Sun H."/>
            <person name="Tunlid A."/>
            <person name="Henrissat B."/>
            <person name="Grigoriev I.V."/>
            <person name="Hibbett D.S."/>
            <person name="Martin F."/>
        </authorList>
    </citation>
    <scope>NUCLEOTIDE SEQUENCE [LARGE SCALE GENOMIC DNA]</scope>
    <source>
        <strain evidence="3">UH-Slu-Lm8-n1</strain>
    </source>
</reference>
<reference evidence="2 3" key="1">
    <citation type="submission" date="2014-04" db="EMBL/GenBank/DDBJ databases">
        <authorList>
            <consortium name="DOE Joint Genome Institute"/>
            <person name="Kuo A."/>
            <person name="Ruytinx J."/>
            <person name="Rineau F."/>
            <person name="Colpaert J."/>
            <person name="Kohler A."/>
            <person name="Nagy L.G."/>
            <person name="Floudas D."/>
            <person name="Copeland A."/>
            <person name="Barry K.W."/>
            <person name="Cichocki N."/>
            <person name="Veneault-Fourrey C."/>
            <person name="LaButti K."/>
            <person name="Lindquist E.A."/>
            <person name="Lipzen A."/>
            <person name="Lundell T."/>
            <person name="Morin E."/>
            <person name="Murat C."/>
            <person name="Sun H."/>
            <person name="Tunlid A."/>
            <person name="Henrissat B."/>
            <person name="Grigoriev I.V."/>
            <person name="Hibbett D.S."/>
            <person name="Martin F."/>
            <person name="Nordberg H.P."/>
            <person name="Cantor M.N."/>
            <person name="Hua S.X."/>
        </authorList>
    </citation>
    <scope>NUCLEOTIDE SEQUENCE [LARGE SCALE GENOMIC DNA]</scope>
    <source>
        <strain evidence="2 3">UH-Slu-Lm8-n1</strain>
    </source>
</reference>
<accession>A0A0D0A3H1</accession>
<feature type="region of interest" description="Disordered" evidence="1">
    <location>
        <begin position="256"/>
        <end position="294"/>
    </location>
</feature>
<dbReference type="AlphaFoldDB" id="A0A0D0A3H1"/>
<keyword evidence="3" id="KW-1185">Reference proteome</keyword>
<feature type="region of interest" description="Disordered" evidence="1">
    <location>
        <begin position="201"/>
        <end position="222"/>
    </location>
</feature>
<gene>
    <name evidence="2" type="ORF">CY34DRAFT_619600</name>
</gene>
<dbReference type="HOGENOM" id="CLU_083403_0_0_1"/>
<protein>
    <submittedName>
        <fullName evidence="2">Unplaced genomic scaffold CY34scaffold_58, whole genome shotgun sequence</fullName>
    </submittedName>
</protein>
<name>A0A0D0A3H1_9AGAM</name>
<dbReference type="InParanoid" id="A0A0D0A3H1"/>